<proteinExistence type="predicted"/>
<dbReference type="GO" id="GO:0008270">
    <property type="term" value="F:zinc ion binding"/>
    <property type="evidence" value="ECO:0007669"/>
    <property type="project" value="InterPro"/>
</dbReference>
<reference evidence="2" key="1">
    <citation type="journal article" date="2014" name="Front. Microbiol.">
        <title>High frequency of phylogenetically diverse reductive dehalogenase-homologous genes in deep subseafloor sedimentary metagenomes.</title>
        <authorList>
            <person name="Kawai M."/>
            <person name="Futagami T."/>
            <person name="Toyoda A."/>
            <person name="Takaki Y."/>
            <person name="Nishi S."/>
            <person name="Hori S."/>
            <person name="Arai W."/>
            <person name="Tsubouchi T."/>
            <person name="Morono Y."/>
            <person name="Uchiyama I."/>
            <person name="Ito T."/>
            <person name="Fujiyama A."/>
            <person name="Inagaki F."/>
            <person name="Takami H."/>
        </authorList>
    </citation>
    <scope>NUCLEOTIDE SEQUENCE</scope>
    <source>
        <strain evidence="2">Expedition CK06-06</strain>
    </source>
</reference>
<gene>
    <name evidence="2" type="ORF">S01H1_30051</name>
</gene>
<accession>X0TNQ3</accession>
<dbReference type="SMART" id="SM00746">
    <property type="entry name" value="TRASH"/>
    <property type="match status" value="1"/>
</dbReference>
<organism evidence="2">
    <name type="scientific">marine sediment metagenome</name>
    <dbReference type="NCBI Taxonomy" id="412755"/>
    <lineage>
        <taxon>unclassified sequences</taxon>
        <taxon>metagenomes</taxon>
        <taxon>ecological metagenomes</taxon>
    </lineage>
</organism>
<evidence type="ECO:0000259" key="1">
    <source>
        <dbReference type="SMART" id="SM00746"/>
    </source>
</evidence>
<dbReference type="AlphaFoldDB" id="X0TNQ3"/>
<name>X0TNQ3_9ZZZZ</name>
<evidence type="ECO:0000313" key="2">
    <source>
        <dbReference type="EMBL" id="GAF94854.1"/>
    </source>
</evidence>
<feature type="domain" description="TRASH" evidence="1">
    <location>
        <begin position="10"/>
        <end position="47"/>
    </location>
</feature>
<dbReference type="InterPro" id="IPR021767">
    <property type="entry name" value="TnpM"/>
</dbReference>
<dbReference type="EMBL" id="BARS01018472">
    <property type="protein sequence ID" value="GAF94854.1"/>
    <property type="molecule type" value="Genomic_DNA"/>
</dbReference>
<dbReference type="InterPro" id="IPR011017">
    <property type="entry name" value="TRASH_dom"/>
</dbReference>
<protein>
    <recommendedName>
        <fullName evidence="1">TRASH domain-containing protein</fullName>
    </recommendedName>
</protein>
<sequence length="51" mass="6057">MNKEKEKIACHVCKKMIPKAAAVHSEGMEYVLHFCNTECLDYWKKEKKEKK</sequence>
<comment type="caution">
    <text evidence="2">The sequence shown here is derived from an EMBL/GenBank/DDBJ whole genome shotgun (WGS) entry which is preliminary data.</text>
</comment>
<dbReference type="Pfam" id="PF11809">
    <property type="entry name" value="DUF3330"/>
    <property type="match status" value="1"/>
</dbReference>